<evidence type="ECO:0000313" key="6">
    <source>
        <dbReference type="Proteomes" id="UP000237846"/>
    </source>
</evidence>
<dbReference type="InterPro" id="IPR002347">
    <property type="entry name" value="SDR_fam"/>
</dbReference>
<evidence type="ECO:0000256" key="2">
    <source>
        <dbReference type="ARBA" id="ARBA00022857"/>
    </source>
</evidence>
<organism evidence="5 6">
    <name type="scientific">Allonocardiopsis opalescens</name>
    <dbReference type="NCBI Taxonomy" id="1144618"/>
    <lineage>
        <taxon>Bacteria</taxon>
        <taxon>Bacillati</taxon>
        <taxon>Actinomycetota</taxon>
        <taxon>Actinomycetes</taxon>
        <taxon>Streptosporangiales</taxon>
        <taxon>Allonocardiopsis</taxon>
    </lineage>
</organism>
<name>A0A2T0Q9B5_9ACTN</name>
<proteinExistence type="inferred from homology"/>
<accession>A0A2T0Q9B5</accession>
<reference evidence="5 6" key="1">
    <citation type="submission" date="2018-03" db="EMBL/GenBank/DDBJ databases">
        <title>Genomic Encyclopedia of Archaeal and Bacterial Type Strains, Phase II (KMG-II): from individual species to whole genera.</title>
        <authorList>
            <person name="Goeker M."/>
        </authorList>
    </citation>
    <scope>NUCLEOTIDE SEQUENCE [LARGE SCALE GENOMIC DNA]</scope>
    <source>
        <strain evidence="5 6">DSM 45601</strain>
    </source>
</reference>
<dbReference type="GO" id="GO:0016491">
    <property type="term" value="F:oxidoreductase activity"/>
    <property type="evidence" value="ECO:0007669"/>
    <property type="project" value="UniProtKB-KW"/>
</dbReference>
<evidence type="ECO:0000256" key="1">
    <source>
        <dbReference type="ARBA" id="ARBA00006484"/>
    </source>
</evidence>
<comment type="caution">
    <text evidence="5">The sequence shown here is derived from an EMBL/GenBank/DDBJ whole genome shotgun (WGS) entry which is preliminary data.</text>
</comment>
<dbReference type="SUPFAM" id="SSF51735">
    <property type="entry name" value="NAD(P)-binding Rossmann-fold domains"/>
    <property type="match status" value="1"/>
</dbReference>
<evidence type="ECO:0000313" key="5">
    <source>
        <dbReference type="EMBL" id="PRY00443.1"/>
    </source>
</evidence>
<dbReference type="EMBL" id="PVZC01000002">
    <property type="protein sequence ID" value="PRY00443.1"/>
    <property type="molecule type" value="Genomic_DNA"/>
</dbReference>
<dbReference type="CDD" id="cd05233">
    <property type="entry name" value="SDR_c"/>
    <property type="match status" value="1"/>
</dbReference>
<keyword evidence="2" id="KW-0521">NADP</keyword>
<evidence type="ECO:0000256" key="4">
    <source>
        <dbReference type="RuleBase" id="RU000363"/>
    </source>
</evidence>
<dbReference type="PANTHER" id="PTHR43391:SF14">
    <property type="entry name" value="DEHYDROGENASE_REDUCTASE SDR FAMILY PROTEIN 7-LIKE"/>
    <property type="match status" value="1"/>
</dbReference>
<dbReference type="PRINTS" id="PR00080">
    <property type="entry name" value="SDRFAMILY"/>
</dbReference>
<dbReference type="InterPro" id="IPR036291">
    <property type="entry name" value="NAD(P)-bd_dom_sf"/>
</dbReference>
<dbReference type="PANTHER" id="PTHR43391">
    <property type="entry name" value="RETINOL DEHYDROGENASE-RELATED"/>
    <property type="match status" value="1"/>
</dbReference>
<dbReference type="Pfam" id="PF00106">
    <property type="entry name" value="adh_short"/>
    <property type="match status" value="1"/>
</dbReference>
<protein>
    <submittedName>
        <fullName evidence="5">NADP-dependent 3-hydroxy acid dehydrogenase YdfG</fullName>
    </submittedName>
</protein>
<keyword evidence="3" id="KW-0560">Oxidoreductase</keyword>
<dbReference type="OrthoDB" id="9775296at2"/>
<dbReference type="Gene3D" id="3.40.50.720">
    <property type="entry name" value="NAD(P)-binding Rossmann-like Domain"/>
    <property type="match status" value="1"/>
</dbReference>
<evidence type="ECO:0000256" key="3">
    <source>
        <dbReference type="ARBA" id="ARBA00023002"/>
    </source>
</evidence>
<dbReference type="Proteomes" id="UP000237846">
    <property type="component" value="Unassembled WGS sequence"/>
</dbReference>
<dbReference type="PRINTS" id="PR00081">
    <property type="entry name" value="GDHRDH"/>
</dbReference>
<dbReference type="AlphaFoldDB" id="A0A2T0Q9B5"/>
<dbReference type="RefSeq" id="WP_106241776.1">
    <property type="nucleotide sequence ID" value="NZ_PVZC01000002.1"/>
</dbReference>
<gene>
    <name evidence="5" type="ORF">CLV72_10273</name>
</gene>
<sequence length="300" mass="31289">MEDVRGATAFITGGAQGIGRGIARAFAGAGMRLALADVDADALAEARAELAEVTDVAVFELDVRDRERYAEVADAAERSVGPVSVLVNNAGVGVGALQSISAELSYATWDYVVGINLDGVNNGIQTFLPRMIERGGPGHVVNTSSAAGLAVFPERSSGYTYHASKFAVTGLSEALRRGLADEGRPIGVSVLIPGMVGTKVGENSVRMLPAGVVSDRELAAMNELAEAGDAALRTYGRDPDEVGAMVLAGVRADLLYLPTDRLAADVVVKRAEALVAAMPAEESRYDSALADAMRERRAAR</sequence>
<keyword evidence="6" id="KW-1185">Reference proteome</keyword>
<comment type="similarity">
    <text evidence="1 4">Belongs to the short-chain dehydrogenases/reductases (SDR) family.</text>
</comment>